<feature type="domain" description="DUF6589" evidence="1">
    <location>
        <begin position="1"/>
        <end position="194"/>
    </location>
</feature>
<evidence type="ECO:0000259" key="1">
    <source>
        <dbReference type="Pfam" id="PF20231"/>
    </source>
</evidence>
<keyword evidence="4" id="KW-1185">Reference proteome</keyword>
<dbReference type="EMBL" id="MCFF01000087">
    <property type="protein sequence ID" value="ORY94359.1"/>
    <property type="molecule type" value="Genomic_DNA"/>
</dbReference>
<feature type="non-terminal residue" evidence="2">
    <location>
        <position position="1"/>
    </location>
</feature>
<comment type="caution">
    <text evidence="2">The sequence shown here is derived from an EMBL/GenBank/DDBJ whole genome shotgun (WGS) entry which is preliminary data.</text>
</comment>
<sequence>QRCDDISSYERFDWAIPVIELFHLQMMLATTILRTHYGDIGVPGSLAFYASMLGRNRVTLDGPDFYATNELLQHTFDAMVIRAWGLDLGCDCVQGMLDYILQEKLEQRIDIVLDKLMELSELEQLNGTVSMNAALFIRDMLIYIELSSAIKAGDTGRIHEMLVWVTIFCQVGGTKNYAYELLRLQRGLKCAWTDQ</sequence>
<feature type="non-terminal residue" evidence="2">
    <location>
        <position position="195"/>
    </location>
</feature>
<reference evidence="2 4" key="1">
    <citation type="submission" date="2016-07" db="EMBL/GenBank/DDBJ databases">
        <title>Pervasive Adenine N6-methylation of Active Genes in Fungi.</title>
        <authorList>
            <consortium name="DOE Joint Genome Institute"/>
            <person name="Mondo S.J."/>
            <person name="Dannebaum R.O."/>
            <person name="Kuo R.C."/>
            <person name="Labutti K."/>
            <person name="Haridas S."/>
            <person name="Kuo A."/>
            <person name="Salamov A."/>
            <person name="Ahrendt S.R."/>
            <person name="Lipzen A."/>
            <person name="Sullivan W."/>
            <person name="Andreopoulos W.B."/>
            <person name="Clum A."/>
            <person name="Lindquist E."/>
            <person name="Daum C."/>
            <person name="Ramamoorthy G.K."/>
            <person name="Gryganskyi A."/>
            <person name="Culley D."/>
            <person name="Magnuson J.K."/>
            <person name="James T.Y."/>
            <person name="O'Malley M.A."/>
            <person name="Stajich J.E."/>
            <person name="Spatafora J.W."/>
            <person name="Visel A."/>
            <person name="Grigoriev I.V."/>
        </authorList>
    </citation>
    <scope>NUCLEOTIDE SEQUENCE [LARGE SCALE GENOMIC DNA]</scope>
    <source>
        <strain evidence="2 4">NRRL 3116</strain>
    </source>
</reference>
<accession>A0A1Y2G5D3</accession>
<evidence type="ECO:0000313" key="3">
    <source>
        <dbReference type="EMBL" id="ORZ04320.1"/>
    </source>
</evidence>
<dbReference type="GeneID" id="33562172"/>
<organism evidence="2 4">
    <name type="scientific">Lobosporangium transversale</name>
    <dbReference type="NCBI Taxonomy" id="64571"/>
    <lineage>
        <taxon>Eukaryota</taxon>
        <taxon>Fungi</taxon>
        <taxon>Fungi incertae sedis</taxon>
        <taxon>Mucoromycota</taxon>
        <taxon>Mortierellomycotina</taxon>
        <taxon>Mortierellomycetes</taxon>
        <taxon>Mortierellales</taxon>
        <taxon>Mortierellaceae</taxon>
        <taxon>Lobosporangium</taxon>
    </lineage>
</organism>
<name>A0A1Y2G5D3_9FUNG</name>
<dbReference type="InterPro" id="IPR046496">
    <property type="entry name" value="DUF6589"/>
</dbReference>
<evidence type="ECO:0000313" key="4">
    <source>
        <dbReference type="Proteomes" id="UP000193648"/>
    </source>
</evidence>
<dbReference type="Proteomes" id="UP000193648">
    <property type="component" value="Unassembled WGS sequence"/>
</dbReference>
<dbReference type="Pfam" id="PF20231">
    <property type="entry name" value="DUF6589"/>
    <property type="match status" value="1"/>
</dbReference>
<dbReference type="AlphaFoldDB" id="A0A1Y2G5D3"/>
<dbReference type="OrthoDB" id="2422599at2759"/>
<dbReference type="InParanoid" id="A0A1Y2G5D3"/>
<protein>
    <recommendedName>
        <fullName evidence="1">DUF6589 domain-containing protein</fullName>
    </recommendedName>
</protein>
<dbReference type="RefSeq" id="XP_021876478.1">
    <property type="nucleotide sequence ID" value="XM_022020328.1"/>
</dbReference>
<proteinExistence type="predicted"/>
<dbReference type="EMBL" id="MCFF01000058">
    <property type="protein sequence ID" value="ORZ04320.1"/>
    <property type="molecule type" value="Genomic_DNA"/>
</dbReference>
<gene>
    <name evidence="3" type="ORF">BCR41DRAFT_289343</name>
    <name evidence="2" type="ORF">BCR41DRAFT_292509</name>
</gene>
<evidence type="ECO:0000313" key="2">
    <source>
        <dbReference type="EMBL" id="ORY94359.1"/>
    </source>
</evidence>